<organism evidence="9 10">
    <name type="scientific">Elsinoe ampelina</name>
    <dbReference type="NCBI Taxonomy" id="302913"/>
    <lineage>
        <taxon>Eukaryota</taxon>
        <taxon>Fungi</taxon>
        <taxon>Dikarya</taxon>
        <taxon>Ascomycota</taxon>
        <taxon>Pezizomycotina</taxon>
        <taxon>Dothideomycetes</taxon>
        <taxon>Dothideomycetidae</taxon>
        <taxon>Myriangiales</taxon>
        <taxon>Elsinoaceae</taxon>
        <taxon>Elsinoe</taxon>
    </lineage>
</organism>
<reference evidence="10" key="1">
    <citation type="journal article" date="2020" name="Stud. Mycol.">
        <title>101 Dothideomycetes genomes: A test case for predicting lifestyles and emergence of pathogens.</title>
        <authorList>
            <person name="Haridas S."/>
            <person name="Albert R."/>
            <person name="Binder M."/>
            <person name="Bloem J."/>
            <person name="LaButti K."/>
            <person name="Salamov A."/>
            <person name="Andreopoulos B."/>
            <person name="Baker S."/>
            <person name="Barry K."/>
            <person name="Bills G."/>
            <person name="Bluhm B."/>
            <person name="Cannon C."/>
            <person name="Castanera R."/>
            <person name="Culley D."/>
            <person name="Daum C."/>
            <person name="Ezra D."/>
            <person name="Gonzalez J."/>
            <person name="Henrissat B."/>
            <person name="Kuo A."/>
            <person name="Liang C."/>
            <person name="Lipzen A."/>
            <person name="Lutzoni F."/>
            <person name="Magnuson J."/>
            <person name="Mondo S."/>
            <person name="Nolan M."/>
            <person name="Ohm R."/>
            <person name="Pangilinan J."/>
            <person name="Park H.-J."/>
            <person name="Ramirez L."/>
            <person name="Alfaro M."/>
            <person name="Sun H."/>
            <person name="Tritt A."/>
            <person name="Yoshinaga Y."/>
            <person name="Zwiers L.-H."/>
            <person name="Turgeon B."/>
            <person name="Goodwin S."/>
            <person name="Spatafora J."/>
            <person name="Crous P."/>
            <person name="Grigoriev I."/>
        </authorList>
    </citation>
    <scope>NUCLEOTIDE SEQUENCE [LARGE SCALE GENOMIC DNA]</scope>
    <source>
        <strain evidence="10">CECT 20119</strain>
    </source>
</reference>
<accession>A0A6A6GBB5</accession>
<evidence type="ECO:0000259" key="8">
    <source>
        <dbReference type="PROSITE" id="PS50048"/>
    </source>
</evidence>
<dbReference type="Proteomes" id="UP000799538">
    <property type="component" value="Unassembled WGS sequence"/>
</dbReference>
<keyword evidence="4" id="KW-0238">DNA-binding</keyword>
<feature type="compositionally biased region" description="Pro residues" evidence="7">
    <location>
        <begin position="193"/>
        <end position="220"/>
    </location>
</feature>
<feature type="region of interest" description="Disordered" evidence="7">
    <location>
        <begin position="192"/>
        <end position="279"/>
    </location>
</feature>
<protein>
    <recommendedName>
        <fullName evidence="8">Zn(2)-C6 fungal-type domain-containing protein</fullName>
    </recommendedName>
</protein>
<dbReference type="PROSITE" id="PS50048">
    <property type="entry name" value="ZN2_CY6_FUNGAL_2"/>
    <property type="match status" value="1"/>
</dbReference>
<evidence type="ECO:0000256" key="1">
    <source>
        <dbReference type="ARBA" id="ARBA00022723"/>
    </source>
</evidence>
<sequence>MAQPPKLPSVQQLEAQPPPATNGHSQQPSQPPQPPQPASPPPQPRAPTLPPLQAHTTPSHPGVNGGPNPPPQHQHQPPMYANGHPPPPPASQYIPNGTNGVNGTSNGHHRVLYPIPPQNGTDTRPTKREIKRRTKTGCLTCRKRRIKCDEGHPACRNCSKSKRECLGYDPIFKSSGLTPPVPREGVHIQAAPPAYPVAPPSAQLPPPGYQGLPPPPPAHAQPPVGTASTGDPPSATVLPPESPHDPSLDPALKTTPGVANVPSLTPPPVRSDPYTSDLRIQRRRQDVRMDTLSSIKGLPQFQPMSPTQLPEADINEVKSLYLHQHAPALNVFFETTWYTDVGDRFLFTHPHDVQFFLHASRALRTRPPPPHPSAGLLPAYETRLIWLFATLPRVAWEIHQSADGKLADLLHRLDVVEHLITGAILPINLVPPAPLAPPNPGRDNVPPPDFVSNSFWHHLGLFTAQDDTSQWFNLRSHTHRNLTESMNAMRQILSVLENRDVLYSIAVARHIGGRLKRLETDLPPTSKSADPEEPLNKFNVAWKFLADEEMAGTTGVVRSMASLGRKGLFKWRPAEPPEGDDICFPAEERVL</sequence>
<dbReference type="Pfam" id="PF00172">
    <property type="entry name" value="Zn_clus"/>
    <property type="match status" value="1"/>
</dbReference>
<dbReference type="PROSITE" id="PS00463">
    <property type="entry name" value="ZN2_CY6_FUNGAL_1"/>
    <property type="match status" value="1"/>
</dbReference>
<dbReference type="EMBL" id="ML992507">
    <property type="protein sequence ID" value="KAF2223012.1"/>
    <property type="molecule type" value="Genomic_DNA"/>
</dbReference>
<dbReference type="PANTHER" id="PTHR36206">
    <property type="entry name" value="ASPERCRYPTIN BIOSYNTHESIS CLUSTER-SPECIFIC TRANSCRIPTION REGULATOR ATNN-RELATED"/>
    <property type="match status" value="1"/>
</dbReference>
<dbReference type="OrthoDB" id="5375558at2759"/>
<name>A0A6A6GBB5_9PEZI</name>
<dbReference type="CDD" id="cd00067">
    <property type="entry name" value="GAL4"/>
    <property type="match status" value="1"/>
</dbReference>
<gene>
    <name evidence="9" type="ORF">BDZ85DRAFT_120337</name>
</gene>
<dbReference type="PANTHER" id="PTHR36206:SF13">
    <property type="entry name" value="TRANSCRIPTIONAL REGULATORY PROTEIN MOC3"/>
    <property type="match status" value="1"/>
</dbReference>
<keyword evidence="6" id="KW-0539">Nucleus</keyword>
<evidence type="ECO:0000256" key="4">
    <source>
        <dbReference type="ARBA" id="ARBA00023125"/>
    </source>
</evidence>
<feature type="domain" description="Zn(2)-C6 fungal-type" evidence="8">
    <location>
        <begin position="137"/>
        <end position="165"/>
    </location>
</feature>
<feature type="compositionally biased region" description="Low complexity" evidence="7">
    <location>
        <begin position="51"/>
        <end position="62"/>
    </location>
</feature>
<evidence type="ECO:0000256" key="5">
    <source>
        <dbReference type="ARBA" id="ARBA00023163"/>
    </source>
</evidence>
<feature type="compositionally biased region" description="Pro residues" evidence="7">
    <location>
        <begin position="29"/>
        <end position="50"/>
    </location>
</feature>
<keyword evidence="3" id="KW-0805">Transcription regulation</keyword>
<dbReference type="GO" id="GO:0003677">
    <property type="term" value="F:DNA binding"/>
    <property type="evidence" value="ECO:0007669"/>
    <property type="project" value="UniProtKB-KW"/>
</dbReference>
<evidence type="ECO:0000313" key="10">
    <source>
        <dbReference type="Proteomes" id="UP000799538"/>
    </source>
</evidence>
<evidence type="ECO:0000256" key="3">
    <source>
        <dbReference type="ARBA" id="ARBA00023015"/>
    </source>
</evidence>
<keyword evidence="10" id="KW-1185">Reference proteome</keyword>
<evidence type="ECO:0000256" key="2">
    <source>
        <dbReference type="ARBA" id="ARBA00022833"/>
    </source>
</evidence>
<keyword evidence="5" id="KW-0804">Transcription</keyword>
<dbReference type="GO" id="GO:0000981">
    <property type="term" value="F:DNA-binding transcription factor activity, RNA polymerase II-specific"/>
    <property type="evidence" value="ECO:0007669"/>
    <property type="project" value="InterPro"/>
</dbReference>
<dbReference type="SUPFAM" id="SSF57701">
    <property type="entry name" value="Zn2/Cys6 DNA-binding domain"/>
    <property type="match status" value="1"/>
</dbReference>
<dbReference type="InterPro" id="IPR036864">
    <property type="entry name" value="Zn2-C6_fun-type_DNA-bd_sf"/>
</dbReference>
<dbReference type="SMART" id="SM00066">
    <property type="entry name" value="GAL4"/>
    <property type="match status" value="1"/>
</dbReference>
<dbReference type="GO" id="GO:0008270">
    <property type="term" value="F:zinc ion binding"/>
    <property type="evidence" value="ECO:0007669"/>
    <property type="project" value="InterPro"/>
</dbReference>
<proteinExistence type="predicted"/>
<dbReference type="Gene3D" id="4.10.240.10">
    <property type="entry name" value="Zn(2)-C6 fungal-type DNA-binding domain"/>
    <property type="match status" value="1"/>
</dbReference>
<feature type="region of interest" description="Disordered" evidence="7">
    <location>
        <begin position="1"/>
        <end position="134"/>
    </location>
</feature>
<evidence type="ECO:0000256" key="7">
    <source>
        <dbReference type="SAM" id="MobiDB-lite"/>
    </source>
</evidence>
<evidence type="ECO:0000256" key="6">
    <source>
        <dbReference type="ARBA" id="ARBA00023242"/>
    </source>
</evidence>
<evidence type="ECO:0000313" key="9">
    <source>
        <dbReference type="EMBL" id="KAF2223012.1"/>
    </source>
</evidence>
<dbReference type="InterPro" id="IPR001138">
    <property type="entry name" value="Zn2Cys6_DnaBD"/>
</dbReference>
<dbReference type="InterPro" id="IPR052360">
    <property type="entry name" value="Transcr_Regulatory_Proteins"/>
</dbReference>
<dbReference type="AlphaFoldDB" id="A0A6A6GBB5"/>
<keyword evidence="1" id="KW-0479">Metal-binding</keyword>
<feature type="compositionally biased region" description="Low complexity" evidence="7">
    <location>
        <begin position="96"/>
        <end position="106"/>
    </location>
</feature>
<keyword evidence="2" id="KW-0862">Zinc</keyword>